<protein>
    <recommendedName>
        <fullName evidence="13">Mitochondrial carrier protein</fullName>
    </recommendedName>
</protein>
<feature type="repeat" description="Solcar" evidence="10">
    <location>
        <begin position="109"/>
        <end position="196"/>
    </location>
</feature>
<dbReference type="InterPro" id="IPR018108">
    <property type="entry name" value="MCP_transmembrane"/>
</dbReference>
<keyword evidence="6" id="KW-0999">Mitochondrion inner membrane</keyword>
<name>A0A7S1YIF7_9EUKA</name>
<evidence type="ECO:0000256" key="9">
    <source>
        <dbReference type="ARBA" id="ARBA00023136"/>
    </source>
</evidence>
<comment type="subcellular location">
    <subcellularLocation>
        <location evidence="1">Mitochondrion inner membrane</location>
        <topology evidence="1">Multi-pass membrane protein</topology>
    </subcellularLocation>
</comment>
<comment type="similarity">
    <text evidence="2 11">Belongs to the mitochondrial carrier (TC 2.A.29) family.</text>
</comment>
<dbReference type="EMBL" id="HBGL01011327">
    <property type="protein sequence ID" value="CAD9302201.1"/>
    <property type="molecule type" value="Transcribed_RNA"/>
</dbReference>
<dbReference type="PANTHER" id="PTHR45760:SF2">
    <property type="entry name" value="FI19922P1-RELATED"/>
    <property type="match status" value="1"/>
</dbReference>
<evidence type="ECO:0000256" key="6">
    <source>
        <dbReference type="ARBA" id="ARBA00022792"/>
    </source>
</evidence>
<accession>A0A7S1YIF7</accession>
<feature type="repeat" description="Solcar" evidence="10">
    <location>
        <begin position="14"/>
        <end position="97"/>
    </location>
</feature>
<dbReference type="Gene3D" id="1.50.40.10">
    <property type="entry name" value="Mitochondrial carrier domain"/>
    <property type="match status" value="2"/>
</dbReference>
<dbReference type="GO" id="GO:0005743">
    <property type="term" value="C:mitochondrial inner membrane"/>
    <property type="evidence" value="ECO:0007669"/>
    <property type="project" value="UniProtKB-SubCell"/>
</dbReference>
<evidence type="ECO:0000256" key="1">
    <source>
        <dbReference type="ARBA" id="ARBA00004448"/>
    </source>
</evidence>
<evidence type="ECO:0000256" key="11">
    <source>
        <dbReference type="RuleBase" id="RU000488"/>
    </source>
</evidence>
<evidence type="ECO:0000256" key="7">
    <source>
        <dbReference type="ARBA" id="ARBA00022989"/>
    </source>
</evidence>
<dbReference type="InterPro" id="IPR045315">
    <property type="entry name" value="Mtm1-like"/>
</dbReference>
<proteinExistence type="inferred from homology"/>
<evidence type="ECO:0000256" key="4">
    <source>
        <dbReference type="ARBA" id="ARBA00022692"/>
    </source>
</evidence>
<dbReference type="PANTHER" id="PTHR45760">
    <property type="entry name" value="FI19922P1-RELATED"/>
    <property type="match status" value="1"/>
</dbReference>
<evidence type="ECO:0000256" key="8">
    <source>
        <dbReference type="ARBA" id="ARBA00023128"/>
    </source>
</evidence>
<dbReference type="Pfam" id="PF00153">
    <property type="entry name" value="Mito_carr"/>
    <property type="match status" value="3"/>
</dbReference>
<dbReference type="InterPro" id="IPR023395">
    <property type="entry name" value="MCP_dom_sf"/>
</dbReference>
<keyword evidence="7" id="KW-1133">Transmembrane helix</keyword>
<dbReference type="PROSITE" id="PS50920">
    <property type="entry name" value="SOLCAR"/>
    <property type="match status" value="3"/>
</dbReference>
<dbReference type="SUPFAM" id="SSF103506">
    <property type="entry name" value="Mitochondrial carrier"/>
    <property type="match status" value="1"/>
</dbReference>
<sequence>MSNSVDRTSHSSVTGPHEKLAASVVGGVLTALATNPFDIVTRRVQAGGAHTSAVTIARNIIRSEGTLGLWRGLGPTLLLTVPGTAFYFTAYSMIRETVAQRPGMSDRAVTVWVPLLAGPCARAATVVAVAPLELVRTNVQAFARDAAVDDGTYRMLQSIVRTQGIRGLTTGLVPTLWRDAPFSAIYWFLLEHGSDALSRSQWSGASSTFANNFIAGAGAGVVAACCTHPFDVAKTQRQMNLAIRPGAVGTNAPTKLVPILRQIVAERGFRGLFLGAGPRIAKVAPACAVMISSYSFFLERFAQTHTAVV</sequence>
<feature type="repeat" description="Solcar" evidence="10">
    <location>
        <begin position="207"/>
        <end position="300"/>
    </location>
</feature>
<reference evidence="12" key="1">
    <citation type="submission" date="2021-01" db="EMBL/GenBank/DDBJ databases">
        <authorList>
            <person name="Corre E."/>
            <person name="Pelletier E."/>
            <person name="Niang G."/>
            <person name="Scheremetjew M."/>
            <person name="Finn R."/>
            <person name="Kale V."/>
            <person name="Holt S."/>
            <person name="Cochrane G."/>
            <person name="Meng A."/>
            <person name="Brown T."/>
            <person name="Cohen L."/>
        </authorList>
    </citation>
    <scope>NUCLEOTIDE SEQUENCE</scope>
    <source>
        <strain evidence="12">ATCC 50979</strain>
    </source>
</reference>
<organism evidence="12">
    <name type="scientific">Sexangularia sp. CB-2014</name>
    <dbReference type="NCBI Taxonomy" id="1486929"/>
    <lineage>
        <taxon>Eukaryota</taxon>
        <taxon>Amoebozoa</taxon>
        <taxon>Tubulinea</taxon>
        <taxon>Elardia</taxon>
        <taxon>Arcellinida</taxon>
        <taxon>Arcellinida incertae sedis</taxon>
        <taxon>Sexangularia</taxon>
    </lineage>
</organism>
<evidence type="ECO:0000313" key="12">
    <source>
        <dbReference type="EMBL" id="CAD9302201.1"/>
    </source>
</evidence>
<evidence type="ECO:0000256" key="2">
    <source>
        <dbReference type="ARBA" id="ARBA00006375"/>
    </source>
</evidence>
<dbReference type="GO" id="GO:1990542">
    <property type="term" value="P:mitochondrial transmembrane transport"/>
    <property type="evidence" value="ECO:0007669"/>
    <property type="project" value="InterPro"/>
</dbReference>
<keyword evidence="8" id="KW-0496">Mitochondrion</keyword>
<keyword evidence="3 11" id="KW-0813">Transport</keyword>
<gene>
    <name evidence="12" type="ORF">SSP0437_LOCUS8837</name>
</gene>
<evidence type="ECO:0008006" key="13">
    <source>
        <dbReference type="Google" id="ProtNLM"/>
    </source>
</evidence>
<keyword evidence="5" id="KW-0677">Repeat</keyword>
<evidence type="ECO:0000256" key="5">
    <source>
        <dbReference type="ARBA" id="ARBA00022737"/>
    </source>
</evidence>
<keyword evidence="9 10" id="KW-0472">Membrane</keyword>
<keyword evidence="4 10" id="KW-0812">Transmembrane</keyword>
<evidence type="ECO:0000256" key="10">
    <source>
        <dbReference type="PROSITE-ProRule" id="PRU00282"/>
    </source>
</evidence>
<dbReference type="AlphaFoldDB" id="A0A7S1YIF7"/>
<evidence type="ECO:0000256" key="3">
    <source>
        <dbReference type="ARBA" id="ARBA00022448"/>
    </source>
</evidence>